<feature type="compositionally biased region" description="Polar residues" evidence="2">
    <location>
        <begin position="27"/>
        <end position="46"/>
    </location>
</feature>
<evidence type="ECO:0000313" key="4">
    <source>
        <dbReference type="EMBL" id="CAL6070480.1"/>
    </source>
</evidence>
<feature type="coiled-coil region" evidence="1">
    <location>
        <begin position="338"/>
        <end position="365"/>
    </location>
</feature>
<feature type="coiled-coil region" evidence="1">
    <location>
        <begin position="168"/>
        <end position="202"/>
    </location>
</feature>
<reference evidence="3" key="1">
    <citation type="submission" date="2023-06" db="EMBL/GenBank/DDBJ databases">
        <authorList>
            <person name="Kurt Z."/>
        </authorList>
    </citation>
    <scope>NUCLEOTIDE SEQUENCE</scope>
</reference>
<evidence type="ECO:0000313" key="3">
    <source>
        <dbReference type="EMBL" id="CAI9960047.1"/>
    </source>
</evidence>
<feature type="compositionally biased region" description="Basic and acidic residues" evidence="2">
    <location>
        <begin position="615"/>
        <end position="627"/>
    </location>
</feature>
<protein>
    <submittedName>
        <fullName evidence="3">Uncharacterized protein</fullName>
    </submittedName>
</protein>
<gene>
    <name evidence="3" type="ORF">HINF_LOCUS47692</name>
    <name evidence="4" type="ORF">HINF_LOCUS54497</name>
</gene>
<accession>A0AA86QSN9</accession>
<feature type="compositionally biased region" description="Low complexity" evidence="2">
    <location>
        <begin position="47"/>
        <end position="82"/>
    </location>
</feature>
<evidence type="ECO:0000256" key="1">
    <source>
        <dbReference type="SAM" id="Coils"/>
    </source>
</evidence>
<sequence length="705" mass="81508">MSISDISDSEDNDMRNTVAEKPVSQAKKPQSNAKQFQPSFNTSGQDAQMQQQLELLQKQQQQMELLQAKVSEPAKPSSQCNPSQPPQQPKKQQQVTMAQTKPSPPRQSYGNQPPQLRELQQKIQMLEEQNAQLRQAGQDNNSQIMSNPDVSKKFVDLNSKVRQLTAGNEVLKTKADNQQKLIQQYQIEIDQLHKQLEKLTGKQFDGKPVRSEDETRLLTIIATKEVENKQLLERFGDMNMKVQVMQNENLKLKKFVQQECGTDFDKLQNNPEWKGRYEVIEVLRMQAKKKDQRIADLEKSVQDLQKPGGFDVKEFQATTEKEIKAKYIDQLNSFQSIIDEKAKTNAALAEKLEQAVEKQKRVQLRLNSFETSNVRQRESIQTLVMKSKLDDALINDFRQLVFNNKAMKDGQYKDELEQMRIQKAVLEQKLTQSLLTLQQTQQNQLQILYAGAQLELNDYKEKIQILQQERTALFKRVQELEDRRLSVIKESDDVVQIVKEMQNYSRIQIGLQVEFNKKSVAICEQFSQVLLQNGASPLPVQDLQQMEQAIQLDSQNYVTKTEQLIKSKRVKRPIEPQKQASTSSYEEYKKEVKTPKPIKSRAQSHMDEQLQQYEQSEHKQSIHEQSVHEQMSVNEPKYEEPEPEAQNSPGGYQDIYDQYKDPEVDAGNEEDIDMEAEYNKYVNQDEPPADQLSAENEGAEVPKEE</sequence>
<comment type="caution">
    <text evidence="3">The sequence shown here is derived from an EMBL/GenBank/DDBJ whole genome shotgun (WGS) entry which is preliminary data.</text>
</comment>
<evidence type="ECO:0000313" key="5">
    <source>
        <dbReference type="Proteomes" id="UP001642409"/>
    </source>
</evidence>
<feature type="region of interest" description="Disordered" evidence="2">
    <location>
        <begin position="569"/>
        <end position="705"/>
    </location>
</feature>
<feature type="region of interest" description="Disordered" evidence="2">
    <location>
        <begin position="1"/>
        <end position="113"/>
    </location>
</feature>
<dbReference type="AlphaFoldDB" id="A0AA86QSN9"/>
<organism evidence="3">
    <name type="scientific">Hexamita inflata</name>
    <dbReference type="NCBI Taxonomy" id="28002"/>
    <lineage>
        <taxon>Eukaryota</taxon>
        <taxon>Metamonada</taxon>
        <taxon>Diplomonadida</taxon>
        <taxon>Hexamitidae</taxon>
        <taxon>Hexamitinae</taxon>
        <taxon>Hexamita</taxon>
    </lineage>
</organism>
<feature type="compositionally biased region" description="Polar residues" evidence="2">
    <location>
        <begin position="95"/>
        <end position="113"/>
    </location>
</feature>
<evidence type="ECO:0000256" key="2">
    <source>
        <dbReference type="SAM" id="MobiDB-lite"/>
    </source>
</evidence>
<proteinExistence type="predicted"/>
<feature type="coiled-coil region" evidence="1">
    <location>
        <begin position="116"/>
        <end position="143"/>
    </location>
</feature>
<reference evidence="4 5" key="2">
    <citation type="submission" date="2024-07" db="EMBL/GenBank/DDBJ databases">
        <authorList>
            <person name="Akdeniz Z."/>
        </authorList>
    </citation>
    <scope>NUCLEOTIDE SEQUENCE [LARGE SCALE GENOMIC DNA]</scope>
</reference>
<keyword evidence="5" id="KW-1185">Reference proteome</keyword>
<dbReference type="EMBL" id="CATOUU010000927">
    <property type="protein sequence ID" value="CAI9960047.1"/>
    <property type="molecule type" value="Genomic_DNA"/>
</dbReference>
<feature type="compositionally biased region" description="Acidic residues" evidence="2">
    <location>
        <begin position="664"/>
        <end position="676"/>
    </location>
</feature>
<dbReference type="Proteomes" id="UP001642409">
    <property type="component" value="Unassembled WGS sequence"/>
</dbReference>
<keyword evidence="1" id="KW-0175">Coiled coil</keyword>
<name>A0AA86QSN9_9EUKA</name>
<dbReference type="EMBL" id="CAXDID020000283">
    <property type="protein sequence ID" value="CAL6070480.1"/>
    <property type="molecule type" value="Genomic_DNA"/>
</dbReference>
<feature type="coiled-coil region" evidence="1">
    <location>
        <begin position="442"/>
        <end position="483"/>
    </location>
</feature>